<dbReference type="InterPro" id="IPR000086">
    <property type="entry name" value="NUDIX_hydrolase_dom"/>
</dbReference>
<dbReference type="OrthoDB" id="7376250at2"/>
<dbReference type="SUPFAM" id="SSF55811">
    <property type="entry name" value="Nudix"/>
    <property type="match status" value="1"/>
</dbReference>
<dbReference type="EMBL" id="CYSD01000039">
    <property type="protein sequence ID" value="CUH80711.1"/>
    <property type="molecule type" value="Genomic_DNA"/>
</dbReference>
<reference evidence="5 6" key="1">
    <citation type="submission" date="2015-09" db="EMBL/GenBank/DDBJ databases">
        <authorList>
            <consortium name="Swine Surveillance"/>
        </authorList>
    </citation>
    <scope>NUCLEOTIDE SEQUENCE [LARGE SCALE GENOMIC DNA]</scope>
    <source>
        <strain evidence="5 6">CECT 7557</strain>
    </source>
</reference>
<dbReference type="Pfam" id="PF00293">
    <property type="entry name" value="NUDIX"/>
    <property type="match status" value="1"/>
</dbReference>
<dbReference type="GO" id="GO:0016787">
    <property type="term" value="F:hydrolase activity"/>
    <property type="evidence" value="ECO:0007669"/>
    <property type="project" value="UniProtKB-KW"/>
</dbReference>
<evidence type="ECO:0000313" key="6">
    <source>
        <dbReference type="Proteomes" id="UP000052022"/>
    </source>
</evidence>
<organism evidence="5 6">
    <name type="scientific">Tritonibacter multivorans</name>
    <dbReference type="NCBI Taxonomy" id="928856"/>
    <lineage>
        <taxon>Bacteria</taxon>
        <taxon>Pseudomonadati</taxon>
        <taxon>Pseudomonadota</taxon>
        <taxon>Alphaproteobacteria</taxon>
        <taxon>Rhodobacterales</taxon>
        <taxon>Paracoccaceae</taxon>
        <taxon>Tritonibacter</taxon>
    </lineage>
</organism>
<feature type="region of interest" description="Disordered" evidence="3">
    <location>
        <begin position="149"/>
        <end position="169"/>
    </location>
</feature>
<evidence type="ECO:0000256" key="1">
    <source>
        <dbReference type="ARBA" id="ARBA00001946"/>
    </source>
</evidence>
<evidence type="ECO:0000256" key="2">
    <source>
        <dbReference type="ARBA" id="ARBA00022801"/>
    </source>
</evidence>
<protein>
    <recommendedName>
        <fullName evidence="4">Nudix hydrolase domain-containing protein</fullName>
    </recommendedName>
</protein>
<name>A0A0P1GFV1_9RHOB</name>
<proteinExistence type="predicted"/>
<dbReference type="PROSITE" id="PS00893">
    <property type="entry name" value="NUDIX_BOX"/>
    <property type="match status" value="1"/>
</dbReference>
<gene>
    <name evidence="5" type="ORF">TRM7557_03057</name>
</gene>
<keyword evidence="2" id="KW-0378">Hydrolase</keyword>
<dbReference type="InterPro" id="IPR020084">
    <property type="entry name" value="NUDIX_hydrolase_CS"/>
</dbReference>
<feature type="compositionally biased region" description="Polar residues" evidence="3">
    <location>
        <begin position="159"/>
        <end position="169"/>
    </location>
</feature>
<evidence type="ECO:0000313" key="5">
    <source>
        <dbReference type="EMBL" id="CUH80711.1"/>
    </source>
</evidence>
<keyword evidence="6" id="KW-1185">Reference proteome</keyword>
<dbReference type="RefSeq" id="WP_058291047.1">
    <property type="nucleotide sequence ID" value="NZ_JAQIPA010000009.1"/>
</dbReference>
<comment type="cofactor">
    <cofactor evidence="1">
        <name>Mg(2+)</name>
        <dbReference type="ChEBI" id="CHEBI:18420"/>
    </cofactor>
</comment>
<dbReference type="Proteomes" id="UP000052022">
    <property type="component" value="Unassembled WGS sequence"/>
</dbReference>
<accession>A0A0P1GFV1</accession>
<evidence type="ECO:0000256" key="3">
    <source>
        <dbReference type="SAM" id="MobiDB-lite"/>
    </source>
</evidence>
<dbReference type="AlphaFoldDB" id="A0A0P1GFV1"/>
<dbReference type="STRING" id="928856.SAMN04488049_104339"/>
<dbReference type="CDD" id="cd04688">
    <property type="entry name" value="NUDIX_Hydrolase"/>
    <property type="match status" value="1"/>
</dbReference>
<sequence>MTVWRPSQSIKVKALGLHWRAGRLLAAEVEDDKGRIKGVRPLGGTVEFGETWQQTLIREFREELDVDVKIDGVPLVLENIFRHEGMVGHEILFVAPVLFPEGAFAEATMIQFREDNGVLCTARWFSLKSLRLHGIPLFPEGLAEALSSGVRGDKGGKSETASSRPFNMN</sequence>
<dbReference type="Gene3D" id="3.90.79.10">
    <property type="entry name" value="Nucleoside Triphosphate Pyrophosphohydrolase"/>
    <property type="match status" value="1"/>
</dbReference>
<dbReference type="InterPro" id="IPR015797">
    <property type="entry name" value="NUDIX_hydrolase-like_dom_sf"/>
</dbReference>
<evidence type="ECO:0000259" key="4">
    <source>
        <dbReference type="Pfam" id="PF00293"/>
    </source>
</evidence>
<feature type="domain" description="Nudix hydrolase" evidence="4">
    <location>
        <begin position="35"/>
        <end position="132"/>
    </location>
</feature>